<evidence type="ECO:0000256" key="2">
    <source>
        <dbReference type="ARBA" id="ARBA00022553"/>
    </source>
</evidence>
<dbReference type="PANTHER" id="PTHR30578">
    <property type="entry name" value="ELECTRON TRANSPORT COMPLEX PROTEIN RNFD"/>
    <property type="match status" value="1"/>
</dbReference>
<dbReference type="GO" id="GO:0055085">
    <property type="term" value="P:transmembrane transport"/>
    <property type="evidence" value="ECO:0007669"/>
    <property type="project" value="InterPro"/>
</dbReference>
<dbReference type="AlphaFoldDB" id="A0A1I1VB31"/>
<evidence type="ECO:0000256" key="5">
    <source>
        <dbReference type="ARBA" id="ARBA00022692"/>
    </source>
</evidence>
<keyword evidence="6" id="KW-1278">Translocase</keyword>
<keyword evidence="7 9" id="KW-1133">Transmembrane helix</keyword>
<feature type="transmembrane region" description="Helical" evidence="9">
    <location>
        <begin position="164"/>
        <end position="188"/>
    </location>
</feature>
<keyword evidence="4" id="KW-0288">FMN</keyword>
<proteinExistence type="predicted"/>
<keyword evidence="1" id="KW-0813">Transport</keyword>
<evidence type="ECO:0000313" key="10">
    <source>
        <dbReference type="EMBL" id="SFD80099.1"/>
    </source>
</evidence>
<evidence type="ECO:0000256" key="6">
    <source>
        <dbReference type="ARBA" id="ARBA00022967"/>
    </source>
</evidence>
<evidence type="ECO:0000256" key="9">
    <source>
        <dbReference type="SAM" id="Phobius"/>
    </source>
</evidence>
<feature type="transmembrane region" description="Helical" evidence="9">
    <location>
        <begin position="133"/>
        <end position="158"/>
    </location>
</feature>
<organism evidence="10 11">
    <name type="scientific">Roseivivax sediminis</name>
    <dbReference type="NCBI Taxonomy" id="936889"/>
    <lineage>
        <taxon>Bacteria</taxon>
        <taxon>Pseudomonadati</taxon>
        <taxon>Pseudomonadota</taxon>
        <taxon>Alphaproteobacteria</taxon>
        <taxon>Rhodobacterales</taxon>
        <taxon>Roseobacteraceae</taxon>
        <taxon>Roseivivax</taxon>
    </lineage>
</organism>
<feature type="transmembrane region" description="Helical" evidence="9">
    <location>
        <begin position="34"/>
        <end position="54"/>
    </location>
</feature>
<dbReference type="InterPro" id="IPR004338">
    <property type="entry name" value="NqrB/RnfD"/>
</dbReference>
<dbReference type="GO" id="GO:0005886">
    <property type="term" value="C:plasma membrane"/>
    <property type="evidence" value="ECO:0007669"/>
    <property type="project" value="TreeGrafter"/>
</dbReference>
<feature type="transmembrane region" description="Helical" evidence="9">
    <location>
        <begin position="106"/>
        <end position="126"/>
    </location>
</feature>
<accession>A0A1I1VB31</accession>
<dbReference type="RefSeq" id="WP_149755015.1">
    <property type="nucleotide sequence ID" value="NZ_FOMS01000003.1"/>
</dbReference>
<dbReference type="Pfam" id="PF03116">
    <property type="entry name" value="NQR2_RnfD_RnfE"/>
    <property type="match status" value="1"/>
</dbReference>
<evidence type="ECO:0000256" key="3">
    <source>
        <dbReference type="ARBA" id="ARBA00022630"/>
    </source>
</evidence>
<evidence type="ECO:0000256" key="1">
    <source>
        <dbReference type="ARBA" id="ARBA00022448"/>
    </source>
</evidence>
<evidence type="ECO:0000313" key="11">
    <source>
        <dbReference type="Proteomes" id="UP000325289"/>
    </source>
</evidence>
<keyword evidence="11" id="KW-1185">Reference proteome</keyword>
<dbReference type="PANTHER" id="PTHR30578:SF1">
    <property type="entry name" value="NA(+)-TRANSLOCATING NADH-QUINONE REDUCTASE SUBUNIT B"/>
    <property type="match status" value="1"/>
</dbReference>
<protein>
    <submittedName>
        <fullName evidence="10">Na+-transporting NADH:ubiquinone oxidoreductase subunit B</fullName>
    </submittedName>
</protein>
<keyword evidence="10" id="KW-0830">Ubiquinone</keyword>
<feature type="transmembrane region" description="Helical" evidence="9">
    <location>
        <begin position="200"/>
        <end position="219"/>
    </location>
</feature>
<dbReference type="EMBL" id="FOMS01000003">
    <property type="protein sequence ID" value="SFD80099.1"/>
    <property type="molecule type" value="Genomic_DNA"/>
</dbReference>
<keyword evidence="3" id="KW-0285">Flavoprotein</keyword>
<gene>
    <name evidence="10" type="ORF">SAMN04515678_10398</name>
</gene>
<dbReference type="Proteomes" id="UP000325289">
    <property type="component" value="Unassembled WGS sequence"/>
</dbReference>
<evidence type="ECO:0000256" key="4">
    <source>
        <dbReference type="ARBA" id="ARBA00022643"/>
    </source>
</evidence>
<keyword evidence="8 9" id="KW-0472">Membrane</keyword>
<evidence type="ECO:0000256" key="8">
    <source>
        <dbReference type="ARBA" id="ARBA00023136"/>
    </source>
</evidence>
<sequence>MTRGMWTRETVALMLLAAYLPLALFWAWHGGAEALGRFALAAVIVAVWHVVFLLARAQAPSLSGMIVALAVAMLAPEDLGVIRLALGLSFGVVLGELVFGGWGRNVVHPATVTLSFLGFGFPAFAWPGFDAPVAWAAIPAALIGIATGTMPAAVLAGAAGLGAAALLLGAVPQAVLFAACIVLVLLVADPVASAATTPGRWVNGALYAALVILFARGWAGAAPAQIAVSAALLTSLVAPLLDEAALALWTARRKGRHGRT</sequence>
<name>A0A1I1VB31_9RHOB</name>
<reference evidence="10 11" key="1">
    <citation type="submission" date="2016-10" db="EMBL/GenBank/DDBJ databases">
        <authorList>
            <person name="Varghese N."/>
            <person name="Submissions S."/>
        </authorList>
    </citation>
    <scope>NUCLEOTIDE SEQUENCE [LARGE SCALE GENOMIC DNA]</scope>
    <source>
        <strain evidence="11">YIM D21,KCTC 23444,ACCC 10710</strain>
    </source>
</reference>
<dbReference type="OrthoDB" id="9776359at2"/>
<keyword evidence="5 9" id="KW-0812">Transmembrane</keyword>
<evidence type="ECO:0000256" key="7">
    <source>
        <dbReference type="ARBA" id="ARBA00022989"/>
    </source>
</evidence>
<feature type="transmembrane region" description="Helical" evidence="9">
    <location>
        <begin position="225"/>
        <end position="249"/>
    </location>
</feature>
<keyword evidence="2" id="KW-0597">Phosphoprotein</keyword>
<feature type="transmembrane region" description="Helical" evidence="9">
    <location>
        <begin position="12"/>
        <end position="28"/>
    </location>
</feature>